<organism evidence="1 2">
    <name type="scientific">Ceratitis capitata</name>
    <name type="common">Mediterranean fruit fly</name>
    <name type="synonym">Tephritis capitata</name>
    <dbReference type="NCBI Taxonomy" id="7213"/>
    <lineage>
        <taxon>Eukaryota</taxon>
        <taxon>Metazoa</taxon>
        <taxon>Ecdysozoa</taxon>
        <taxon>Arthropoda</taxon>
        <taxon>Hexapoda</taxon>
        <taxon>Insecta</taxon>
        <taxon>Pterygota</taxon>
        <taxon>Neoptera</taxon>
        <taxon>Endopterygota</taxon>
        <taxon>Diptera</taxon>
        <taxon>Brachycera</taxon>
        <taxon>Muscomorpha</taxon>
        <taxon>Tephritoidea</taxon>
        <taxon>Tephritidae</taxon>
        <taxon>Ceratitis</taxon>
        <taxon>Ceratitis</taxon>
    </lineage>
</organism>
<dbReference type="AlphaFoldDB" id="A0A811UQ24"/>
<dbReference type="Proteomes" id="UP000606786">
    <property type="component" value="Unassembled WGS sequence"/>
</dbReference>
<evidence type="ECO:0000313" key="2">
    <source>
        <dbReference type="Proteomes" id="UP000606786"/>
    </source>
</evidence>
<keyword evidence="2" id="KW-1185">Reference proteome</keyword>
<gene>
    <name evidence="1" type="ORF">CCAP1982_LOCUS7657</name>
</gene>
<sequence>MKHIIPAAAITFTLKRCIQPAAHTHTHTGCTKFLTKYSITLAYASLHALTPIECQRKGSRRMCVGLSATSSPHFSKLLAFIFILMATLSLPCRDFSSLLCQPRAMPPAHYR</sequence>
<reference evidence="1" key="1">
    <citation type="submission" date="2020-11" db="EMBL/GenBank/DDBJ databases">
        <authorList>
            <person name="Whitehead M."/>
        </authorList>
    </citation>
    <scope>NUCLEOTIDE SEQUENCE</scope>
    <source>
        <strain evidence="1">EGII</strain>
    </source>
</reference>
<dbReference type="EMBL" id="CAJHJT010000012">
    <property type="protein sequence ID" value="CAD6999113.1"/>
    <property type="molecule type" value="Genomic_DNA"/>
</dbReference>
<protein>
    <submittedName>
        <fullName evidence="1">(Mediterranean fruit fly) hypothetical protein</fullName>
    </submittedName>
</protein>
<proteinExistence type="predicted"/>
<comment type="caution">
    <text evidence="1">The sequence shown here is derived from an EMBL/GenBank/DDBJ whole genome shotgun (WGS) entry which is preliminary data.</text>
</comment>
<accession>A0A811UQ24</accession>
<name>A0A811UQ24_CERCA</name>
<evidence type="ECO:0000313" key="1">
    <source>
        <dbReference type="EMBL" id="CAD6999113.1"/>
    </source>
</evidence>